<name>A0A4W2DRM5_BOBOX</name>
<sequence>PATPRGIREAGRSNTPGQESTPPAHSSGWDPPPHPSPLSNPGTEVEPQGTSPPRTRARSAAQGQESLHPGQAALCRAVTRNPPPPPRPPPEPRVPPAPQPRSAGETERAAPGCGRLSGAAHLAHRTAGSAPRAAASTRPPPPPPPLPPLSRRDPWWEEPAGPGRSRVPAFASAARLAPPWPFPPLRKARAPGEGGGVCAPREGRARGGAEPGVRVFSPYGPWAASESAVGGRTAHEVGAAGRGGRLLKKYLDTFLKGEKALRVFFPLCGKAVEMKWFADRGHSVVGVEISELGIRDFFTEQNLSYSEEPIMEIPGAKIFKSSSGNISLYCCNLFDLPRANIGKFDRIWDRGALVAVNPSDRKRYSDVMLSLTRPGFRYLLSVFSYDPTKHAGPPFYVTDGEVKKLFGSVCNIQCLEKVDVFEERHKSWGIDQIIERLYLFTEK</sequence>
<feature type="compositionally biased region" description="Polar residues" evidence="12">
    <location>
        <begin position="12"/>
        <end position="24"/>
    </location>
</feature>
<dbReference type="SUPFAM" id="SSF53335">
    <property type="entry name" value="S-adenosyl-L-methionine-dependent methyltransferases"/>
    <property type="match status" value="1"/>
</dbReference>
<evidence type="ECO:0000313" key="13">
    <source>
        <dbReference type="Ensembl" id="ENSBIXP00000027151.1"/>
    </source>
</evidence>
<dbReference type="InterPro" id="IPR029063">
    <property type="entry name" value="SAM-dependent_MTases_sf"/>
</dbReference>
<evidence type="ECO:0000256" key="9">
    <source>
        <dbReference type="ARBA" id="ARBA00022679"/>
    </source>
</evidence>
<evidence type="ECO:0000256" key="1">
    <source>
        <dbReference type="ARBA" id="ARBA00000903"/>
    </source>
</evidence>
<dbReference type="Pfam" id="PF05724">
    <property type="entry name" value="TPMT"/>
    <property type="match status" value="1"/>
</dbReference>
<feature type="region of interest" description="Disordered" evidence="12">
    <location>
        <begin position="1"/>
        <end position="166"/>
    </location>
</feature>
<dbReference type="PROSITE" id="PS51585">
    <property type="entry name" value="SAM_MT_TPMT"/>
    <property type="match status" value="1"/>
</dbReference>
<dbReference type="AlphaFoldDB" id="A0A4W2DRM5"/>
<keyword evidence="14" id="KW-1185">Reference proteome</keyword>
<keyword evidence="10" id="KW-0949">S-adenosyl-L-methionine</keyword>
<reference evidence="13" key="3">
    <citation type="submission" date="2025-09" db="UniProtKB">
        <authorList>
            <consortium name="Ensembl"/>
        </authorList>
    </citation>
    <scope>IDENTIFICATION</scope>
</reference>
<accession>A0A4W2DRM5</accession>
<dbReference type="FunFam" id="3.40.50.150:FF:000101">
    <property type="entry name" value="Thiopurine S-methyltransferase"/>
    <property type="match status" value="1"/>
</dbReference>
<keyword evidence="9" id="KW-0808">Transferase</keyword>
<evidence type="ECO:0000256" key="12">
    <source>
        <dbReference type="SAM" id="MobiDB-lite"/>
    </source>
</evidence>
<proteinExistence type="inferred from homology"/>
<comment type="subunit">
    <text evidence="4">Monomer.</text>
</comment>
<evidence type="ECO:0000256" key="4">
    <source>
        <dbReference type="ARBA" id="ARBA00011245"/>
    </source>
</evidence>
<dbReference type="EC" id="2.1.1.67" evidence="5"/>
<comment type="similarity">
    <text evidence="3">Belongs to the class I-like SAM-binding methyltransferase superfamily. TPMT family.</text>
</comment>
<protein>
    <recommendedName>
        <fullName evidence="6">Thiopurine S-methyltransferase</fullName>
        <ecNumber evidence="5">2.1.1.67</ecNumber>
    </recommendedName>
    <alternativeName>
        <fullName evidence="11">Thiopurine methyltransferase</fullName>
    </alternativeName>
</protein>
<comment type="subcellular location">
    <subcellularLocation>
        <location evidence="2">Cytoplasm</location>
    </subcellularLocation>
</comment>
<dbReference type="GO" id="GO:0005737">
    <property type="term" value="C:cytoplasm"/>
    <property type="evidence" value="ECO:0007669"/>
    <property type="project" value="UniProtKB-SubCell"/>
</dbReference>
<reference evidence="13 14" key="1">
    <citation type="submission" date="2018-11" db="EMBL/GenBank/DDBJ databases">
        <title>Haplotype-resolved cattle genomes.</title>
        <authorList>
            <person name="Low W.Y."/>
            <person name="Tearle R."/>
            <person name="Bickhart D.M."/>
            <person name="Rosen B.D."/>
            <person name="Koren S."/>
            <person name="Rhie A."/>
            <person name="Hiendleder S."/>
            <person name="Phillippy A.M."/>
            <person name="Smith T.P.L."/>
            <person name="Williams J.L."/>
        </authorList>
    </citation>
    <scope>NUCLEOTIDE SEQUENCE [LARGE SCALE GENOMIC DNA]</scope>
</reference>
<organism evidence="13 14">
    <name type="scientific">Bos indicus x Bos taurus</name>
    <name type="common">Hybrid cattle</name>
    <dbReference type="NCBI Taxonomy" id="30522"/>
    <lineage>
        <taxon>Eukaryota</taxon>
        <taxon>Metazoa</taxon>
        <taxon>Chordata</taxon>
        <taxon>Craniata</taxon>
        <taxon>Vertebrata</taxon>
        <taxon>Euteleostomi</taxon>
        <taxon>Mammalia</taxon>
        <taxon>Eutheria</taxon>
        <taxon>Laurasiatheria</taxon>
        <taxon>Artiodactyla</taxon>
        <taxon>Ruminantia</taxon>
        <taxon>Pecora</taxon>
        <taxon>Bovidae</taxon>
        <taxon>Bovinae</taxon>
        <taxon>Bos</taxon>
    </lineage>
</organism>
<reference evidence="13" key="2">
    <citation type="submission" date="2025-08" db="UniProtKB">
        <authorList>
            <consortium name="Ensembl"/>
        </authorList>
    </citation>
    <scope>IDENTIFICATION</scope>
</reference>
<evidence type="ECO:0000256" key="7">
    <source>
        <dbReference type="ARBA" id="ARBA00022490"/>
    </source>
</evidence>
<evidence type="ECO:0000256" key="10">
    <source>
        <dbReference type="ARBA" id="ARBA00022691"/>
    </source>
</evidence>
<evidence type="ECO:0000256" key="11">
    <source>
        <dbReference type="ARBA" id="ARBA00031278"/>
    </source>
</evidence>
<feature type="compositionally biased region" description="Pro residues" evidence="12">
    <location>
        <begin position="138"/>
        <end position="148"/>
    </location>
</feature>
<dbReference type="Proteomes" id="UP000314981">
    <property type="component" value="Chromosome 23"/>
</dbReference>
<evidence type="ECO:0000256" key="3">
    <source>
        <dbReference type="ARBA" id="ARBA00008145"/>
    </source>
</evidence>
<evidence type="ECO:0000313" key="14">
    <source>
        <dbReference type="Proteomes" id="UP000314981"/>
    </source>
</evidence>
<comment type="catalytic activity">
    <reaction evidence="1">
        <text>S-adenosyl-L-methionine + a thiopurine = S-adenosyl-L-homocysteine + a thiopurine S-methylether.</text>
        <dbReference type="EC" id="2.1.1.67"/>
    </reaction>
</comment>
<dbReference type="GO" id="GO:0032259">
    <property type="term" value="P:methylation"/>
    <property type="evidence" value="ECO:0007669"/>
    <property type="project" value="UniProtKB-KW"/>
</dbReference>
<feature type="compositionally biased region" description="Pro residues" evidence="12">
    <location>
        <begin position="81"/>
        <end position="99"/>
    </location>
</feature>
<gene>
    <name evidence="13" type="primary">TPMT</name>
</gene>
<dbReference type="PANTHER" id="PTHR10259">
    <property type="entry name" value="THIOPURINE S-METHYLTRANSFERASE"/>
    <property type="match status" value="1"/>
</dbReference>
<dbReference type="GO" id="GO:0008119">
    <property type="term" value="F:thiopurine S-methyltransferase activity"/>
    <property type="evidence" value="ECO:0007669"/>
    <property type="project" value="UniProtKB-EC"/>
</dbReference>
<feature type="compositionally biased region" description="Low complexity" evidence="12">
    <location>
        <begin position="125"/>
        <end position="137"/>
    </location>
</feature>
<keyword evidence="7" id="KW-0963">Cytoplasm</keyword>
<dbReference type="Ensembl" id="ENSBIXT00000014337.1">
    <property type="protein sequence ID" value="ENSBIXP00000027151.1"/>
    <property type="gene ID" value="ENSBIXG00000028713.1"/>
</dbReference>
<dbReference type="InterPro" id="IPR008854">
    <property type="entry name" value="TPMT"/>
</dbReference>
<dbReference type="PANTHER" id="PTHR10259:SF11">
    <property type="entry name" value="THIOPURINE S-METHYLTRANSFERASE"/>
    <property type="match status" value="1"/>
</dbReference>
<evidence type="ECO:0000256" key="5">
    <source>
        <dbReference type="ARBA" id="ARBA00011905"/>
    </source>
</evidence>
<evidence type="ECO:0000256" key="8">
    <source>
        <dbReference type="ARBA" id="ARBA00022603"/>
    </source>
</evidence>
<feature type="compositionally biased region" description="Basic and acidic residues" evidence="12">
    <location>
        <begin position="1"/>
        <end position="11"/>
    </location>
</feature>
<evidence type="ECO:0000256" key="2">
    <source>
        <dbReference type="ARBA" id="ARBA00004496"/>
    </source>
</evidence>
<keyword evidence="8" id="KW-0489">Methyltransferase</keyword>
<dbReference type="STRING" id="30522.A0A4W2DRM5"/>
<evidence type="ECO:0000256" key="6">
    <source>
        <dbReference type="ARBA" id="ARBA00017854"/>
    </source>
</evidence>
<dbReference type="Gene3D" id="3.40.50.150">
    <property type="entry name" value="Vaccinia Virus protein VP39"/>
    <property type="match status" value="1"/>
</dbReference>